<accession>A0A1F5WNQ2</accession>
<dbReference type="AlphaFoldDB" id="A0A1F5WNQ2"/>
<dbReference type="Proteomes" id="UP000177723">
    <property type="component" value="Unassembled WGS sequence"/>
</dbReference>
<reference evidence="1 2" key="1">
    <citation type="journal article" date="2016" name="Nat. Commun.">
        <title>Thousands of microbial genomes shed light on interconnected biogeochemical processes in an aquifer system.</title>
        <authorList>
            <person name="Anantharaman K."/>
            <person name="Brown C.T."/>
            <person name="Hug L.A."/>
            <person name="Sharon I."/>
            <person name="Castelle C.J."/>
            <person name="Probst A.J."/>
            <person name="Thomas B.C."/>
            <person name="Singh A."/>
            <person name="Wilkins M.J."/>
            <person name="Karaoz U."/>
            <person name="Brodie E.L."/>
            <person name="Williams K.H."/>
            <person name="Hubbard S.S."/>
            <person name="Banfield J.F."/>
        </authorList>
    </citation>
    <scope>NUCLEOTIDE SEQUENCE [LARGE SCALE GENOMIC DNA]</scope>
</reference>
<dbReference type="InterPro" id="IPR014942">
    <property type="entry name" value="AbiEii"/>
</dbReference>
<comment type="caution">
    <text evidence="1">The sequence shown here is derived from an EMBL/GenBank/DDBJ whole genome shotgun (WGS) entry which is preliminary data.</text>
</comment>
<evidence type="ECO:0000313" key="2">
    <source>
        <dbReference type="Proteomes" id="UP000177723"/>
    </source>
</evidence>
<proteinExistence type="predicted"/>
<organism evidence="1 2">
    <name type="scientific">Candidatus Giovannonibacteria bacterium RIFCSPHIGHO2_12_FULL_43_15</name>
    <dbReference type="NCBI Taxonomy" id="1798341"/>
    <lineage>
        <taxon>Bacteria</taxon>
        <taxon>Candidatus Giovannoniibacteriota</taxon>
    </lineage>
</organism>
<dbReference type="Pfam" id="PF08843">
    <property type="entry name" value="AbiEii"/>
    <property type="match status" value="2"/>
</dbReference>
<sequence>MHILHLDTLPRATKRAIERLKEAKFVARPNWYLAGGTALALQAGHRQSEDLDFFCTQEFNESVLERELFETGEWVTNMRDEGTLYGEFMGAKASFIFYPFFKPSEEKIYFGKISILTEHDIAAMKIIAISQRGKKRDFIDLYWYVLNRDPLLSVIQRALRQYLEKEHNVPHILKSLVYFEDAEADPMPKLFFKADWKTIKSYFKKEVPKIARELLFR</sequence>
<dbReference type="EMBL" id="MFHT01000022">
    <property type="protein sequence ID" value="OGF77309.1"/>
    <property type="molecule type" value="Genomic_DNA"/>
</dbReference>
<name>A0A1F5WNQ2_9BACT</name>
<evidence type="ECO:0000313" key="1">
    <source>
        <dbReference type="EMBL" id="OGF77309.1"/>
    </source>
</evidence>
<evidence type="ECO:0008006" key="3">
    <source>
        <dbReference type="Google" id="ProtNLM"/>
    </source>
</evidence>
<protein>
    <recommendedName>
        <fullName evidence="3">Nucleotidyl transferase AbiEii/AbiGii toxin family protein</fullName>
    </recommendedName>
</protein>
<gene>
    <name evidence="1" type="ORF">A3F23_00450</name>
</gene>